<dbReference type="Pfam" id="PF00583">
    <property type="entry name" value="Acetyltransf_1"/>
    <property type="match status" value="1"/>
</dbReference>
<dbReference type="GO" id="GO:0008080">
    <property type="term" value="F:N-acetyltransferase activity"/>
    <property type="evidence" value="ECO:0007669"/>
    <property type="project" value="TreeGrafter"/>
</dbReference>
<keyword evidence="2" id="KW-0808">Transferase</keyword>
<dbReference type="AlphaFoldDB" id="A0AAU7CSJ2"/>
<evidence type="ECO:0000256" key="3">
    <source>
        <dbReference type="ARBA" id="ARBA00023315"/>
    </source>
</evidence>
<name>A0AAU7CSJ2_9BACT</name>
<evidence type="ECO:0000259" key="4">
    <source>
        <dbReference type="PROSITE" id="PS51186"/>
    </source>
</evidence>
<evidence type="ECO:0000256" key="1">
    <source>
        <dbReference type="ARBA" id="ARBA00008694"/>
    </source>
</evidence>
<dbReference type="RefSeq" id="WP_406701295.1">
    <property type="nucleotide sequence ID" value="NZ_CP155447.1"/>
</dbReference>
<accession>A0AAU7CSJ2</accession>
<organism evidence="5">
    <name type="scientific">Singulisphaera sp. Ch08</name>
    <dbReference type="NCBI Taxonomy" id="3120278"/>
    <lineage>
        <taxon>Bacteria</taxon>
        <taxon>Pseudomonadati</taxon>
        <taxon>Planctomycetota</taxon>
        <taxon>Planctomycetia</taxon>
        <taxon>Isosphaerales</taxon>
        <taxon>Isosphaeraceae</taxon>
        <taxon>Singulisphaera</taxon>
    </lineage>
</organism>
<evidence type="ECO:0000313" key="5">
    <source>
        <dbReference type="EMBL" id="XBH08434.1"/>
    </source>
</evidence>
<proteinExistence type="inferred from homology"/>
<evidence type="ECO:0000256" key="2">
    <source>
        <dbReference type="ARBA" id="ARBA00022679"/>
    </source>
</evidence>
<reference evidence="5" key="1">
    <citation type="submission" date="2024-05" db="EMBL/GenBank/DDBJ databases">
        <title>Planctomycetes of the genus Singulisphaera possess chitinolytic capabilities.</title>
        <authorList>
            <person name="Ivanova A."/>
        </authorList>
    </citation>
    <scope>NUCLEOTIDE SEQUENCE</scope>
    <source>
        <strain evidence="5">Ch08T</strain>
    </source>
</reference>
<dbReference type="InterPro" id="IPR051016">
    <property type="entry name" value="Diverse_Substrate_AcTransf"/>
</dbReference>
<protein>
    <submittedName>
        <fullName evidence="5">GNAT family N-acetyltransferase</fullName>
    </submittedName>
</protein>
<dbReference type="Gene3D" id="3.40.630.30">
    <property type="match status" value="1"/>
</dbReference>
<dbReference type="EMBL" id="CP155447">
    <property type="protein sequence ID" value="XBH08434.1"/>
    <property type="molecule type" value="Genomic_DNA"/>
</dbReference>
<dbReference type="PANTHER" id="PTHR10545:SF29">
    <property type="entry name" value="GH14572P-RELATED"/>
    <property type="match status" value="1"/>
</dbReference>
<dbReference type="CDD" id="cd04301">
    <property type="entry name" value="NAT_SF"/>
    <property type="match status" value="1"/>
</dbReference>
<keyword evidence="3" id="KW-0012">Acyltransferase</keyword>
<dbReference type="PANTHER" id="PTHR10545">
    <property type="entry name" value="DIAMINE N-ACETYLTRANSFERASE"/>
    <property type="match status" value="1"/>
</dbReference>
<dbReference type="FunFam" id="3.40.630.30:FF:000064">
    <property type="entry name" value="GNAT family acetyltransferase"/>
    <property type="match status" value="1"/>
</dbReference>
<sequence length="171" mass="19021">MNLNVKIRPCRPDDAETLVAMIRELAAYEKLEEFAQATPEALRTHLFGPRPSAEAIMAERDGSPVGFALFFSTFSTFRGQPGLYLEDIFVREAHRNHGIGKALLATVARIAVERGCGRVEWSVLDWNAPSIGFYRSLGAEPMDDWTVQRLHEEPLARLAALVPSSFGMTSE</sequence>
<gene>
    <name evidence="5" type="ORF">V5E97_39540</name>
</gene>
<dbReference type="SUPFAM" id="SSF55729">
    <property type="entry name" value="Acyl-CoA N-acyltransferases (Nat)"/>
    <property type="match status" value="1"/>
</dbReference>
<dbReference type="InterPro" id="IPR000182">
    <property type="entry name" value="GNAT_dom"/>
</dbReference>
<dbReference type="InterPro" id="IPR016181">
    <property type="entry name" value="Acyl_CoA_acyltransferase"/>
</dbReference>
<comment type="similarity">
    <text evidence="1">Belongs to the acetyltransferase family.</text>
</comment>
<feature type="domain" description="N-acetyltransferase" evidence="4">
    <location>
        <begin position="5"/>
        <end position="160"/>
    </location>
</feature>
<dbReference type="PROSITE" id="PS51186">
    <property type="entry name" value="GNAT"/>
    <property type="match status" value="1"/>
</dbReference>